<dbReference type="NCBIfam" id="TIGR00611">
    <property type="entry name" value="recf"/>
    <property type="match status" value="1"/>
</dbReference>
<feature type="domain" description="AAA+ ATPase" evidence="11">
    <location>
        <begin position="28"/>
        <end position="374"/>
    </location>
</feature>
<dbReference type="PANTHER" id="PTHR32182:SF0">
    <property type="entry name" value="DNA REPLICATION AND REPAIR PROTEIN RECF"/>
    <property type="match status" value="1"/>
</dbReference>
<dbReference type="PROSITE" id="PS00617">
    <property type="entry name" value="RECF_1"/>
    <property type="match status" value="1"/>
</dbReference>
<dbReference type="InterPro" id="IPR042174">
    <property type="entry name" value="RecF_2"/>
</dbReference>
<evidence type="ECO:0000256" key="8">
    <source>
        <dbReference type="ARBA" id="ARBA00023125"/>
    </source>
</evidence>
<dbReference type="SMART" id="SM00382">
    <property type="entry name" value="AAA"/>
    <property type="match status" value="1"/>
</dbReference>
<dbReference type="EMBL" id="LC066375">
    <property type="protein sequence ID" value="BAT27192.1"/>
    <property type="molecule type" value="Genomic_DNA"/>
</dbReference>
<evidence type="ECO:0000256" key="7">
    <source>
        <dbReference type="ARBA" id="ARBA00022840"/>
    </source>
</evidence>
<dbReference type="RefSeq" id="WP_062228275.1">
    <property type="nucleotide sequence ID" value="NZ_BBWR01000012.1"/>
</dbReference>
<protein>
    <recommendedName>
        <fullName evidence="3 9">DNA replication and repair protein RecF</fullName>
    </recommendedName>
</protein>
<dbReference type="GO" id="GO:0005737">
    <property type="term" value="C:cytoplasm"/>
    <property type="evidence" value="ECO:0007669"/>
    <property type="project" value="UniProtKB-SubCell"/>
</dbReference>
<dbReference type="GO" id="GO:0006302">
    <property type="term" value="P:double-strand break repair"/>
    <property type="evidence" value="ECO:0007669"/>
    <property type="project" value="TreeGrafter"/>
</dbReference>
<proteinExistence type="inferred from homology"/>
<dbReference type="InterPro" id="IPR001238">
    <property type="entry name" value="DNA-binding_RecF"/>
</dbReference>
<accession>A0A0P0YZS1</accession>
<evidence type="ECO:0000259" key="11">
    <source>
        <dbReference type="SMART" id="SM00382"/>
    </source>
</evidence>
<evidence type="ECO:0000256" key="9">
    <source>
        <dbReference type="HAMAP-Rule" id="MF_00365"/>
    </source>
</evidence>
<keyword evidence="9 10" id="KW-0234">DNA repair</keyword>
<dbReference type="Pfam" id="PF02463">
    <property type="entry name" value="SMC_N"/>
    <property type="match status" value="1"/>
</dbReference>
<dbReference type="InterPro" id="IPR018078">
    <property type="entry name" value="DNA-binding_RecF_CS"/>
</dbReference>
<evidence type="ECO:0000256" key="5">
    <source>
        <dbReference type="ARBA" id="ARBA00022705"/>
    </source>
</evidence>
<dbReference type="PANTHER" id="PTHR32182">
    <property type="entry name" value="DNA REPLICATION AND REPAIR PROTEIN RECF"/>
    <property type="match status" value="1"/>
</dbReference>
<dbReference type="GO" id="GO:0003697">
    <property type="term" value="F:single-stranded DNA binding"/>
    <property type="evidence" value="ECO:0007669"/>
    <property type="project" value="UniProtKB-UniRule"/>
</dbReference>
<dbReference type="GO" id="GO:0000731">
    <property type="term" value="P:DNA synthesis involved in DNA repair"/>
    <property type="evidence" value="ECO:0007669"/>
    <property type="project" value="TreeGrafter"/>
</dbReference>
<evidence type="ECO:0000256" key="6">
    <source>
        <dbReference type="ARBA" id="ARBA00022741"/>
    </source>
</evidence>
<organism evidence="12">
    <name type="scientific">Aureimonas frigidaquae</name>
    <dbReference type="NCBI Taxonomy" id="424757"/>
    <lineage>
        <taxon>Bacteria</taxon>
        <taxon>Pseudomonadati</taxon>
        <taxon>Pseudomonadota</taxon>
        <taxon>Alphaproteobacteria</taxon>
        <taxon>Hyphomicrobiales</taxon>
        <taxon>Aurantimonadaceae</taxon>
        <taxon>Aureimonas</taxon>
    </lineage>
</organism>
<dbReference type="Gene3D" id="1.20.1050.90">
    <property type="entry name" value="RecF/RecN/SMC, N-terminal domain"/>
    <property type="match status" value="1"/>
</dbReference>
<keyword evidence="9 10" id="KW-0742">SOS response</keyword>
<dbReference type="InterPro" id="IPR003395">
    <property type="entry name" value="RecF/RecN/SMC_N"/>
</dbReference>
<keyword evidence="8 9" id="KW-0238">DNA-binding</keyword>
<keyword evidence="6 9" id="KW-0547">Nucleotide-binding</keyword>
<reference evidence="12" key="1">
    <citation type="journal article" date="2015" name="Proc. Natl. Acad. Sci. U.S.A.">
        <title>Bacterial clade with the ribosomal RNA operon on a small plasmid rather than the chromosome.</title>
        <authorList>
            <person name="Anda M."/>
            <person name="Ohtsubo Y."/>
            <person name="Okubo T."/>
            <person name="Sugawara M."/>
            <person name="Nagata Y."/>
            <person name="Tsuda M."/>
            <person name="Minamisawa K."/>
            <person name="Mitsui H."/>
        </authorList>
    </citation>
    <scope>NUCLEOTIDE SEQUENCE</scope>
    <source>
        <strain evidence="12">JCM 14755</strain>
    </source>
</reference>
<comment type="subcellular location">
    <subcellularLocation>
        <location evidence="1 9 10">Cytoplasm</location>
    </subcellularLocation>
</comment>
<dbReference type="PROSITE" id="PS00618">
    <property type="entry name" value="RECF_2"/>
    <property type="match status" value="1"/>
</dbReference>
<dbReference type="GO" id="GO:0009432">
    <property type="term" value="P:SOS response"/>
    <property type="evidence" value="ECO:0007669"/>
    <property type="project" value="UniProtKB-UniRule"/>
</dbReference>
<feature type="binding site" evidence="9">
    <location>
        <begin position="36"/>
        <end position="43"/>
    </location>
    <ligand>
        <name>ATP</name>
        <dbReference type="ChEBI" id="CHEBI:30616"/>
    </ligand>
</feature>
<dbReference type="AlphaFoldDB" id="A0A0P0YZS1"/>
<dbReference type="InterPro" id="IPR027417">
    <property type="entry name" value="P-loop_NTPase"/>
</dbReference>
<dbReference type="InterPro" id="IPR003593">
    <property type="entry name" value="AAA+_ATPase"/>
</dbReference>
<dbReference type="OrthoDB" id="9803889at2"/>
<comment type="function">
    <text evidence="9 10">The RecF protein is involved in DNA metabolism; it is required for DNA replication and normal SOS inducibility. RecF binds preferentially to single-stranded, linear DNA. It also seems to bind ATP.</text>
</comment>
<keyword evidence="9 10" id="KW-0227">DNA damage</keyword>
<keyword evidence="5 9" id="KW-0235">DNA replication</keyword>
<evidence type="ECO:0000256" key="1">
    <source>
        <dbReference type="ARBA" id="ARBA00004496"/>
    </source>
</evidence>
<dbReference type="GO" id="GO:0005524">
    <property type="term" value="F:ATP binding"/>
    <property type="evidence" value="ECO:0007669"/>
    <property type="project" value="UniProtKB-UniRule"/>
</dbReference>
<evidence type="ECO:0000256" key="2">
    <source>
        <dbReference type="ARBA" id="ARBA00008016"/>
    </source>
</evidence>
<dbReference type="HAMAP" id="MF_00365">
    <property type="entry name" value="RecF"/>
    <property type="match status" value="1"/>
</dbReference>
<evidence type="ECO:0000313" key="12">
    <source>
        <dbReference type="EMBL" id="BAT27192.1"/>
    </source>
</evidence>
<dbReference type="Gene3D" id="3.40.50.300">
    <property type="entry name" value="P-loop containing nucleotide triphosphate hydrolases"/>
    <property type="match status" value="1"/>
</dbReference>
<keyword evidence="4 9" id="KW-0963">Cytoplasm</keyword>
<evidence type="ECO:0000256" key="3">
    <source>
        <dbReference type="ARBA" id="ARBA00020170"/>
    </source>
</evidence>
<comment type="similarity">
    <text evidence="2 9 10">Belongs to the RecF family.</text>
</comment>
<sequence>MDALWPGSIGELRLADFRNYTSLRLPVTSRFVVLAGDNGAGKTNLLEAISLLNPGRGMRRATYGDMARVGGQLGFSVRAAIHRQDDAPADVLTLVRADAGEGRQRQVRIDDVTARSADDLLALCRLIWLSPAMDGLFGGPAGDRRRFLDRLVLTLHPEHGRRALDYEKAMRGRNRLLADGRMDDAWLTGIELQLAELGLAIALARAQTVHGLAMAIRSGPTVDGTFPQAGLDLASGYEGLDLSRPGVDVEDEIAARLRAGRGQDRAAGRTLEGPHRADLIVTHLMKAMPAALASTGEQKALLIGLILAHAALTRQVSGLPPILLLDEIAAHLDPSRRAALFDILDALGVQSFMTGTDRALFAALEGRAQILTASQGMLT</sequence>
<dbReference type="SUPFAM" id="SSF52540">
    <property type="entry name" value="P-loop containing nucleoside triphosphate hydrolases"/>
    <property type="match status" value="1"/>
</dbReference>
<dbReference type="GO" id="GO:0006260">
    <property type="term" value="P:DNA replication"/>
    <property type="evidence" value="ECO:0007669"/>
    <property type="project" value="UniProtKB-UniRule"/>
</dbReference>
<evidence type="ECO:0000256" key="4">
    <source>
        <dbReference type="ARBA" id="ARBA00022490"/>
    </source>
</evidence>
<name>A0A0P0YZS1_9HYPH</name>
<gene>
    <name evidence="9" type="primary">recF</name>
</gene>
<keyword evidence="7 9" id="KW-0067">ATP-binding</keyword>
<evidence type="ECO:0000256" key="10">
    <source>
        <dbReference type="RuleBase" id="RU000578"/>
    </source>
</evidence>